<gene>
    <name evidence="1" type="ORF">pdam_00024482</name>
</gene>
<reference evidence="1 2" key="1">
    <citation type="journal article" date="2018" name="Sci. Rep.">
        <title>Comparative analysis of the Pocillopora damicornis genome highlights role of immune system in coral evolution.</title>
        <authorList>
            <person name="Cunning R."/>
            <person name="Bay R.A."/>
            <person name="Gillette P."/>
            <person name="Baker A.C."/>
            <person name="Traylor-Knowles N."/>
        </authorList>
    </citation>
    <scope>NUCLEOTIDE SEQUENCE [LARGE SCALE GENOMIC DNA]</scope>
    <source>
        <strain evidence="1">RSMAS</strain>
        <tissue evidence="1">Whole animal</tissue>
    </source>
</reference>
<feature type="non-terminal residue" evidence="1">
    <location>
        <position position="337"/>
    </location>
</feature>
<name>A0A3M6U9B5_POCDA</name>
<keyword evidence="2" id="KW-1185">Reference proteome</keyword>
<dbReference type="Proteomes" id="UP000275408">
    <property type="component" value="Unassembled WGS sequence"/>
</dbReference>
<dbReference type="EMBL" id="RCHS01001994">
    <property type="protein sequence ID" value="RMX50260.1"/>
    <property type="molecule type" value="Genomic_DNA"/>
</dbReference>
<comment type="caution">
    <text evidence="1">The sequence shown here is derived from an EMBL/GenBank/DDBJ whole genome shotgun (WGS) entry which is preliminary data.</text>
</comment>
<evidence type="ECO:0000313" key="1">
    <source>
        <dbReference type="EMBL" id="RMX50260.1"/>
    </source>
</evidence>
<accession>A0A3M6U9B5</accession>
<protein>
    <recommendedName>
        <fullName evidence="3">Peptidase aspartic putative domain-containing protein</fullName>
    </recommendedName>
</protein>
<dbReference type="OrthoDB" id="5988352at2759"/>
<evidence type="ECO:0008006" key="3">
    <source>
        <dbReference type="Google" id="ProtNLM"/>
    </source>
</evidence>
<sequence length="337" mass="38470">YNIPPLVTRCSIVKAQRRFLQAATDASIVYKRATTSQFTGEKNCRYCKKRHHQSMCDQVHTKVNVSMTDESASSETSSMTMCVTMTTINANVQPKLCFYKQHELWHLMKQAKFRFQSGCCLIQEVKELMLNLNTFGEARYKSQNCDLVHLQLKRPGSANNEAIDISALTFPVLFPTALKMGSDFYWDIVIGDIVSGDGPTAISSKLGWLLSGPVKGATTDNYVVSNLIVFGELPMRETDEVTEIMQRFWETESIGIEDTPKCQKAFKLADQFSDISFNGNFYEKDDCQPSLDNRQMCETRLKFLHRKLKVDTALLSEYHSIIQEQERKISRHTPPVW</sequence>
<dbReference type="AlphaFoldDB" id="A0A3M6U9B5"/>
<organism evidence="1 2">
    <name type="scientific">Pocillopora damicornis</name>
    <name type="common">Cauliflower coral</name>
    <name type="synonym">Millepora damicornis</name>
    <dbReference type="NCBI Taxonomy" id="46731"/>
    <lineage>
        <taxon>Eukaryota</taxon>
        <taxon>Metazoa</taxon>
        <taxon>Cnidaria</taxon>
        <taxon>Anthozoa</taxon>
        <taxon>Hexacorallia</taxon>
        <taxon>Scleractinia</taxon>
        <taxon>Astrocoeniina</taxon>
        <taxon>Pocilloporidae</taxon>
        <taxon>Pocillopora</taxon>
    </lineage>
</organism>
<feature type="non-terminal residue" evidence="1">
    <location>
        <position position="1"/>
    </location>
</feature>
<evidence type="ECO:0000313" key="2">
    <source>
        <dbReference type="Proteomes" id="UP000275408"/>
    </source>
</evidence>
<proteinExistence type="predicted"/>